<sequence length="231" mass="25621">MILLSDVSKIYHIGDDTVKALDHAKMYVDKGEFVSVIGPSGSGKSTLMNIVGCLDTATSGQYFLDGQEVADYSRNELARIRNRKIGFIFQDFNLLQKLSAYENVELPLIYQGLSPSKRKEQVEDALNAIGLWDRRDHRPNELSGGQKQRVAIARALATHPSLFLADEPTGNLDQKTGGMLLDIFHRLNEEGNTILLITHDPNVAKEASRSVKILDGHVSEAKDMSEIEEVV</sequence>
<dbReference type="InterPro" id="IPR003593">
    <property type="entry name" value="AAA+_ATPase"/>
</dbReference>
<reference evidence="5" key="1">
    <citation type="journal article" date="2020" name="Appl. Environ. Microbiol.">
        <title>Medium-Chain Fatty Acid Synthesis by 'Candidatus Weimeria bifida' gen. nov., sp. nov., and 'Candidatus Pseudoramibacter fermentans' sp. nov.</title>
        <authorList>
            <person name="Scarborough M.J."/>
            <person name="Myers K.S."/>
            <person name="Donohue T.J."/>
            <person name="Noguera D.R."/>
        </authorList>
    </citation>
    <scope>NUCLEOTIDE SEQUENCE</scope>
    <source>
        <strain evidence="5">LCO1.1</strain>
    </source>
</reference>
<keyword evidence="3 5" id="KW-0067">ATP-binding</keyword>
<gene>
    <name evidence="5" type="ORF">FRC54_02610</name>
</gene>
<accession>A0A6N7IY60</accession>
<dbReference type="SUPFAM" id="SSF52540">
    <property type="entry name" value="P-loop containing nucleoside triphosphate hydrolases"/>
    <property type="match status" value="1"/>
</dbReference>
<organism evidence="5 6">
    <name type="scientific">Candidatus Weimeria bifida</name>
    <dbReference type="NCBI Taxonomy" id="2599074"/>
    <lineage>
        <taxon>Bacteria</taxon>
        <taxon>Bacillati</taxon>
        <taxon>Bacillota</taxon>
        <taxon>Clostridia</taxon>
        <taxon>Lachnospirales</taxon>
        <taxon>Lachnospiraceae</taxon>
        <taxon>Candidatus Weimeria</taxon>
    </lineage>
</organism>
<dbReference type="PANTHER" id="PTHR24220:SF86">
    <property type="entry name" value="ABC TRANSPORTER ABCH.1"/>
    <property type="match status" value="1"/>
</dbReference>
<keyword evidence="2" id="KW-0547">Nucleotide-binding</keyword>
<evidence type="ECO:0000256" key="1">
    <source>
        <dbReference type="ARBA" id="ARBA00022448"/>
    </source>
</evidence>
<dbReference type="Gene3D" id="3.40.50.300">
    <property type="entry name" value="P-loop containing nucleotide triphosphate hydrolases"/>
    <property type="match status" value="1"/>
</dbReference>
<dbReference type="CDD" id="cd03255">
    <property type="entry name" value="ABC_MJ0796_LolCDE_FtsE"/>
    <property type="match status" value="1"/>
</dbReference>
<dbReference type="InterPro" id="IPR027417">
    <property type="entry name" value="P-loop_NTPase"/>
</dbReference>
<dbReference type="InterPro" id="IPR017911">
    <property type="entry name" value="MacB-like_ATP-bd"/>
</dbReference>
<name>A0A6N7IY60_9FIRM</name>
<dbReference type="Proteomes" id="UP000460257">
    <property type="component" value="Unassembled WGS sequence"/>
</dbReference>
<dbReference type="InterPro" id="IPR015854">
    <property type="entry name" value="ABC_transpr_LolD-like"/>
</dbReference>
<dbReference type="FunFam" id="3.40.50.300:FF:000032">
    <property type="entry name" value="Export ABC transporter ATP-binding protein"/>
    <property type="match status" value="1"/>
</dbReference>
<feature type="domain" description="ABC transporter" evidence="4">
    <location>
        <begin position="2"/>
        <end position="231"/>
    </location>
</feature>
<protein>
    <submittedName>
        <fullName evidence="5">ABC transporter ATP-binding protein</fullName>
    </submittedName>
</protein>
<dbReference type="AlphaFoldDB" id="A0A6N7IY60"/>
<dbReference type="Pfam" id="PF00005">
    <property type="entry name" value="ABC_tran"/>
    <property type="match status" value="1"/>
</dbReference>
<evidence type="ECO:0000313" key="6">
    <source>
        <dbReference type="Proteomes" id="UP000460257"/>
    </source>
</evidence>
<dbReference type="PROSITE" id="PS50893">
    <property type="entry name" value="ABC_TRANSPORTER_2"/>
    <property type="match status" value="1"/>
</dbReference>
<dbReference type="SMART" id="SM00382">
    <property type="entry name" value="AAA"/>
    <property type="match status" value="1"/>
</dbReference>
<dbReference type="EMBL" id="VOGC01000002">
    <property type="protein sequence ID" value="MQN00870.1"/>
    <property type="molecule type" value="Genomic_DNA"/>
</dbReference>
<dbReference type="GO" id="GO:0016887">
    <property type="term" value="F:ATP hydrolysis activity"/>
    <property type="evidence" value="ECO:0007669"/>
    <property type="project" value="InterPro"/>
</dbReference>
<dbReference type="GO" id="GO:0005886">
    <property type="term" value="C:plasma membrane"/>
    <property type="evidence" value="ECO:0007669"/>
    <property type="project" value="TreeGrafter"/>
</dbReference>
<evidence type="ECO:0000256" key="2">
    <source>
        <dbReference type="ARBA" id="ARBA00022741"/>
    </source>
</evidence>
<dbReference type="PANTHER" id="PTHR24220">
    <property type="entry name" value="IMPORT ATP-BINDING PROTEIN"/>
    <property type="match status" value="1"/>
</dbReference>
<dbReference type="PROSITE" id="PS00211">
    <property type="entry name" value="ABC_TRANSPORTER_1"/>
    <property type="match status" value="1"/>
</dbReference>
<dbReference type="GO" id="GO:0005524">
    <property type="term" value="F:ATP binding"/>
    <property type="evidence" value="ECO:0007669"/>
    <property type="project" value="UniProtKB-KW"/>
</dbReference>
<evidence type="ECO:0000313" key="5">
    <source>
        <dbReference type="EMBL" id="MQN00870.1"/>
    </source>
</evidence>
<dbReference type="InterPro" id="IPR003439">
    <property type="entry name" value="ABC_transporter-like_ATP-bd"/>
</dbReference>
<evidence type="ECO:0000259" key="4">
    <source>
        <dbReference type="PROSITE" id="PS50893"/>
    </source>
</evidence>
<keyword evidence="1" id="KW-0813">Transport</keyword>
<keyword evidence="6" id="KW-1185">Reference proteome</keyword>
<dbReference type="GO" id="GO:0098796">
    <property type="term" value="C:membrane protein complex"/>
    <property type="evidence" value="ECO:0007669"/>
    <property type="project" value="UniProtKB-ARBA"/>
</dbReference>
<dbReference type="GO" id="GO:0022857">
    <property type="term" value="F:transmembrane transporter activity"/>
    <property type="evidence" value="ECO:0007669"/>
    <property type="project" value="TreeGrafter"/>
</dbReference>
<dbReference type="InterPro" id="IPR017871">
    <property type="entry name" value="ABC_transporter-like_CS"/>
</dbReference>
<proteinExistence type="predicted"/>
<evidence type="ECO:0000256" key="3">
    <source>
        <dbReference type="ARBA" id="ARBA00022840"/>
    </source>
</evidence>
<comment type="caution">
    <text evidence="5">The sequence shown here is derived from an EMBL/GenBank/DDBJ whole genome shotgun (WGS) entry which is preliminary data.</text>
</comment>